<dbReference type="GO" id="GO:0006685">
    <property type="term" value="P:sphingomyelin catabolic process"/>
    <property type="evidence" value="ECO:0007669"/>
    <property type="project" value="InterPro"/>
</dbReference>
<keyword evidence="8" id="KW-1015">Disulfide bond</keyword>
<evidence type="ECO:0000256" key="4">
    <source>
        <dbReference type="ARBA" id="ARBA00022723"/>
    </source>
</evidence>
<keyword evidence="7 10" id="KW-0862">Zinc</keyword>
<evidence type="ECO:0000256" key="5">
    <source>
        <dbReference type="ARBA" id="ARBA00022729"/>
    </source>
</evidence>
<evidence type="ECO:0000256" key="1">
    <source>
        <dbReference type="ARBA" id="ARBA00004613"/>
    </source>
</evidence>
<comment type="subcellular location">
    <subcellularLocation>
        <location evidence="1">Secreted</location>
    </subcellularLocation>
</comment>
<evidence type="ECO:0000256" key="9">
    <source>
        <dbReference type="ARBA" id="ARBA00023180"/>
    </source>
</evidence>
<dbReference type="InterPro" id="IPR029052">
    <property type="entry name" value="Metallo-depent_PP-like"/>
</dbReference>
<evidence type="ECO:0000256" key="6">
    <source>
        <dbReference type="ARBA" id="ARBA00022801"/>
    </source>
</evidence>
<feature type="binding site" evidence="11">
    <location>
        <position position="120"/>
    </location>
    <ligand>
        <name>Zn(2+)</name>
        <dbReference type="ChEBI" id="CHEBI:29105"/>
        <label>2</label>
    </ligand>
</feature>
<feature type="binding site" evidence="11">
    <location>
        <position position="301"/>
    </location>
    <ligand>
        <name>Zn(2+)</name>
        <dbReference type="ChEBI" id="CHEBI:29105"/>
        <label>2</label>
    </ligand>
</feature>
<comment type="similarity">
    <text evidence="2 10">Belongs to the acid sphingomyelinase family.</text>
</comment>
<keyword evidence="6 10" id="KW-0378">Hydrolase</keyword>
<dbReference type="GO" id="GO:0004767">
    <property type="term" value="F:sphingomyelin phosphodiesterase activity"/>
    <property type="evidence" value="ECO:0007669"/>
    <property type="project" value="InterPro"/>
</dbReference>
<feature type="domain" description="Calcineurin-like phosphoesterase" evidence="12">
    <location>
        <begin position="49"/>
        <end position="304"/>
    </location>
</feature>
<evidence type="ECO:0000256" key="11">
    <source>
        <dbReference type="PIRSR" id="PIRSR036767-51"/>
    </source>
</evidence>
<dbReference type="PANTHER" id="PTHR10340:SF24">
    <property type="entry name" value="ACID SPHINGOMYELINASE-LIKE PHOSPHODIESTERASE 3A"/>
    <property type="match status" value="1"/>
</dbReference>
<keyword evidence="15" id="KW-1185">Reference proteome</keyword>
<name>A0A9Q1IX33_SYNKA</name>
<dbReference type="GO" id="GO:0046872">
    <property type="term" value="F:metal ion binding"/>
    <property type="evidence" value="ECO:0007669"/>
    <property type="project" value="UniProtKB-KW"/>
</dbReference>
<evidence type="ECO:0000259" key="13">
    <source>
        <dbReference type="Pfam" id="PF19272"/>
    </source>
</evidence>
<proteinExistence type="inferred from homology"/>
<evidence type="ECO:0000256" key="10">
    <source>
        <dbReference type="PIRNR" id="PIRNR036767"/>
    </source>
</evidence>
<dbReference type="Proteomes" id="UP001152622">
    <property type="component" value="Chromosome 6"/>
</dbReference>
<dbReference type="AlphaFoldDB" id="A0A9Q1IX33"/>
<dbReference type="SUPFAM" id="SSF56300">
    <property type="entry name" value="Metallo-dependent phosphatases"/>
    <property type="match status" value="1"/>
</dbReference>
<dbReference type="InterPro" id="IPR041805">
    <property type="entry name" value="ASMase/PPN1_MPP"/>
</dbReference>
<dbReference type="GO" id="GO:0016020">
    <property type="term" value="C:membrane"/>
    <property type="evidence" value="ECO:0007669"/>
    <property type="project" value="GOC"/>
</dbReference>
<evidence type="ECO:0000256" key="7">
    <source>
        <dbReference type="ARBA" id="ARBA00022833"/>
    </source>
</evidence>
<evidence type="ECO:0000256" key="8">
    <source>
        <dbReference type="ARBA" id="ARBA00023157"/>
    </source>
</evidence>
<dbReference type="InterPro" id="IPR004843">
    <property type="entry name" value="Calcineurin-like_PHP"/>
</dbReference>
<evidence type="ECO:0000259" key="12">
    <source>
        <dbReference type="Pfam" id="PF00149"/>
    </source>
</evidence>
<dbReference type="GO" id="GO:0005615">
    <property type="term" value="C:extracellular space"/>
    <property type="evidence" value="ECO:0007669"/>
    <property type="project" value="UniProtKB-UniRule"/>
</dbReference>
<dbReference type="Pfam" id="PF00149">
    <property type="entry name" value="Metallophos"/>
    <property type="match status" value="1"/>
</dbReference>
<reference evidence="14" key="1">
    <citation type="journal article" date="2023" name="Science">
        <title>Genome structures resolve the early diversification of teleost fishes.</title>
        <authorList>
            <person name="Parey E."/>
            <person name="Louis A."/>
            <person name="Montfort J."/>
            <person name="Bouchez O."/>
            <person name="Roques C."/>
            <person name="Iampietro C."/>
            <person name="Lluch J."/>
            <person name="Castinel A."/>
            <person name="Donnadieu C."/>
            <person name="Desvignes T."/>
            <person name="Floi Bucao C."/>
            <person name="Jouanno E."/>
            <person name="Wen M."/>
            <person name="Mejri S."/>
            <person name="Dirks R."/>
            <person name="Jansen H."/>
            <person name="Henkel C."/>
            <person name="Chen W.J."/>
            <person name="Zahm M."/>
            <person name="Cabau C."/>
            <person name="Klopp C."/>
            <person name="Thompson A.W."/>
            <person name="Robinson-Rechavi M."/>
            <person name="Braasch I."/>
            <person name="Lecointre G."/>
            <person name="Bobe J."/>
            <person name="Postlethwait J.H."/>
            <person name="Berthelot C."/>
            <person name="Roest Crollius H."/>
            <person name="Guiguen Y."/>
        </authorList>
    </citation>
    <scope>NUCLEOTIDE SEQUENCE</scope>
    <source>
        <strain evidence="14">WJC10195</strain>
    </source>
</reference>
<evidence type="ECO:0000313" key="14">
    <source>
        <dbReference type="EMBL" id="KAJ8355930.1"/>
    </source>
</evidence>
<feature type="domain" description="Sphingomyelin phosphodiesterase C-terminal" evidence="13">
    <location>
        <begin position="316"/>
        <end position="451"/>
    </location>
</feature>
<feature type="binding site" evidence="11">
    <location>
        <position position="161"/>
    </location>
    <ligand>
        <name>Zn(2+)</name>
        <dbReference type="ChEBI" id="CHEBI:29105"/>
        <label>2</label>
    </ligand>
</feature>
<dbReference type="OrthoDB" id="348678at2759"/>
<keyword evidence="3 10" id="KW-0964">Secreted</keyword>
<gene>
    <name evidence="14" type="ORF">SKAU_G00187240</name>
</gene>
<keyword evidence="5" id="KW-0732">Signal</keyword>
<evidence type="ECO:0000313" key="15">
    <source>
        <dbReference type="Proteomes" id="UP001152622"/>
    </source>
</evidence>
<dbReference type="InterPro" id="IPR017064">
    <property type="entry name" value="ASM-like_Pdiesterase_prd"/>
</dbReference>
<organism evidence="14 15">
    <name type="scientific">Synaphobranchus kaupii</name>
    <name type="common">Kaup's arrowtooth eel</name>
    <dbReference type="NCBI Taxonomy" id="118154"/>
    <lineage>
        <taxon>Eukaryota</taxon>
        <taxon>Metazoa</taxon>
        <taxon>Chordata</taxon>
        <taxon>Craniata</taxon>
        <taxon>Vertebrata</taxon>
        <taxon>Euteleostomi</taxon>
        <taxon>Actinopterygii</taxon>
        <taxon>Neopterygii</taxon>
        <taxon>Teleostei</taxon>
        <taxon>Anguilliformes</taxon>
        <taxon>Synaphobranchidae</taxon>
        <taxon>Synaphobranchus</taxon>
    </lineage>
</organism>
<feature type="binding site" evidence="11">
    <location>
        <position position="260"/>
    </location>
    <ligand>
        <name>Zn(2+)</name>
        <dbReference type="ChEBI" id="CHEBI:29105"/>
        <label>2</label>
    </ligand>
</feature>
<accession>A0A9Q1IX33</accession>
<keyword evidence="9" id="KW-0325">Glycoprotein</keyword>
<comment type="caution">
    <text evidence="14">The sequence shown here is derived from an EMBL/GenBank/DDBJ whole genome shotgun (WGS) entry which is preliminary data.</text>
</comment>
<evidence type="ECO:0000256" key="2">
    <source>
        <dbReference type="ARBA" id="ARBA00008234"/>
    </source>
</evidence>
<dbReference type="PIRSF" id="PIRSF036767">
    <property type="entry name" value="ASM-like_PDE"/>
    <property type="match status" value="1"/>
</dbReference>
<feature type="binding site" evidence="11">
    <location>
        <position position="120"/>
    </location>
    <ligand>
        <name>Zn(2+)</name>
        <dbReference type="ChEBI" id="CHEBI:29105"/>
        <label>1</label>
    </ligand>
</feature>
<dbReference type="InterPro" id="IPR045473">
    <property type="entry name" value="ASM_C"/>
</dbReference>
<dbReference type="Pfam" id="PF19272">
    <property type="entry name" value="ASMase_C"/>
    <property type="match status" value="1"/>
</dbReference>
<dbReference type="Gene3D" id="3.60.21.10">
    <property type="match status" value="1"/>
</dbReference>
<dbReference type="EMBL" id="JAINUF010000006">
    <property type="protein sequence ID" value="KAJ8355930.1"/>
    <property type="molecule type" value="Genomic_DNA"/>
</dbReference>
<dbReference type="CDD" id="cd00842">
    <property type="entry name" value="MPP_ASMase"/>
    <property type="match status" value="1"/>
</dbReference>
<feature type="binding site" evidence="11">
    <location>
        <position position="55"/>
    </location>
    <ligand>
        <name>Zn(2+)</name>
        <dbReference type="ChEBI" id="CHEBI:29105"/>
        <label>1</label>
    </ligand>
</feature>
<protein>
    <recommendedName>
        <fullName evidence="10">Acid sphingomyelinase-like phosphodiesterase</fullName>
    </recommendedName>
</protein>
<keyword evidence="4 10" id="KW-0479">Metal-binding</keyword>
<dbReference type="PANTHER" id="PTHR10340">
    <property type="entry name" value="SPHINGOMYELIN PHOSPHODIESTERASE"/>
    <property type="match status" value="1"/>
</dbReference>
<feature type="binding site" evidence="11">
    <location>
        <position position="57"/>
    </location>
    <ligand>
        <name>Zn(2+)</name>
        <dbReference type="ChEBI" id="CHEBI:29105"/>
        <label>1</label>
    </ligand>
</feature>
<feature type="binding site" evidence="11">
    <location>
        <position position="303"/>
    </location>
    <ligand>
        <name>Zn(2+)</name>
        <dbReference type="ChEBI" id="CHEBI:29105"/>
        <label>1</label>
    </ligand>
</feature>
<sequence length="453" mass="52384">MLKSNLLVVTMGPELVLYFCLFGLRGHLLVSTAPIENRPQIIQVPNSGRFWHISDLHLDPTYHITDDRTKVCFSSQGYPALNPGVFGDFLCDSPYELIQSAFQFMKEKDPVADFIIWTGDSPPHVPEEELSTDMVVRIISNMTHTIREFFPETPVYPALGNHDYWPQDQLPIATNDIYQAVTKLWEPWLQPEALTTLRKGGFYSQVMRPNLRLVSLNTNLYYSPNKVTVNMTDPAGQFEWLEDTLKTCRQSDEKAYIIAHVPIGYLPYALGTTAMREAYNERLVEIFRKYSDVVAGHFYGHTHRDSIMTLLDHQGQPVTSLFVTPAVTPFRHANEHYSNNPGLRMYYYNPQDYSLLDIWQYYMNLTEANLEKKPTWKLEYIMTKDFNIEDLQPKSLYGLAQSFKTPQSETFQKYFNHFMVSYNNSVVCRGLCKLAQVCSALFLDHKSYFNCTL</sequence>
<dbReference type="FunFam" id="3.60.21.10:FF:000167">
    <property type="entry name" value="Acid sphingomyelinase-like phosphodiesterase"/>
    <property type="match status" value="1"/>
</dbReference>
<comment type="cofactor">
    <cofactor evidence="11">
        <name>Zn(2+)</name>
        <dbReference type="ChEBI" id="CHEBI:29105"/>
    </cofactor>
    <text evidence="11">Binds 2 Zn(2+) per subunit.</text>
</comment>
<evidence type="ECO:0000256" key="3">
    <source>
        <dbReference type="ARBA" id="ARBA00022525"/>
    </source>
</evidence>